<sequence>MISPTVAASLALLKLVQAGVSPSGVTGTVYYDTTSSCGKDGDVDSGVGDYSTITAHVGACGYSVDQLAALDARDQNRMVAFDAALMENNKAALCGKEIQVTKADGTVFQFSDGPLFIGDACPACAGGVKLDLSAKALVEIGGDCKVNPPGLSYQVLDTMAGPEFSSISGGSLGTNSSNFVGSSASVPGVGSSSALGVATSIPGAVASSALGVPPVPPVSSVLADPSTQLTPSVPSAISSPPIPTAIPSVPSALTVPTVPTVPAGAPSDTSLLPGVGSAPSLPVGMSSSPSLPAGVKATGLPGMALFAEGEAGSNASCKRRKRRRLEKSH</sequence>
<reference evidence="3" key="1">
    <citation type="submission" date="2013-07" db="EMBL/GenBank/DDBJ databases">
        <title>The Genome Sequence of Cryptococcus bestiolae CBS10118.</title>
        <authorList>
            <consortium name="The Broad Institute Genome Sequencing Platform"/>
            <person name="Cuomo C."/>
            <person name="Litvintseva A."/>
            <person name="Chen Y."/>
            <person name="Heitman J."/>
            <person name="Sun S."/>
            <person name="Springer D."/>
            <person name="Dromer F."/>
            <person name="Young S.K."/>
            <person name="Zeng Q."/>
            <person name="Gargeya S."/>
            <person name="Fitzgerald M."/>
            <person name="Abouelleil A."/>
            <person name="Alvarado L."/>
            <person name="Berlin A.M."/>
            <person name="Chapman S.B."/>
            <person name="Dewar J."/>
            <person name="Goldberg J."/>
            <person name="Griggs A."/>
            <person name="Gujja S."/>
            <person name="Hansen M."/>
            <person name="Howarth C."/>
            <person name="Imamovic A."/>
            <person name="Larimer J."/>
            <person name="McCowan C."/>
            <person name="Murphy C."/>
            <person name="Pearson M."/>
            <person name="Priest M."/>
            <person name="Roberts A."/>
            <person name="Saif S."/>
            <person name="Shea T."/>
            <person name="Sykes S."/>
            <person name="Wortman J."/>
            <person name="Nusbaum C."/>
            <person name="Birren B."/>
        </authorList>
    </citation>
    <scope>NUCLEOTIDE SEQUENCE [LARGE SCALE GENOMIC DNA]</scope>
    <source>
        <strain evidence="3">CBS 10118</strain>
    </source>
</reference>
<evidence type="ECO:0000313" key="4">
    <source>
        <dbReference type="EMBL" id="WVW84341.1"/>
    </source>
</evidence>
<keyword evidence="2" id="KW-0732">Signal</keyword>
<dbReference type="EMBL" id="CP144544">
    <property type="protein sequence ID" value="WVW84341.1"/>
    <property type="molecule type" value="Genomic_DNA"/>
</dbReference>
<dbReference type="VEuPathDB" id="FungiDB:I302_05498"/>
<feature type="region of interest" description="Disordered" evidence="1">
    <location>
        <begin position="309"/>
        <end position="329"/>
    </location>
</feature>
<dbReference type="KEGG" id="kbi:30209897"/>
<dbReference type="Proteomes" id="UP000092730">
    <property type="component" value="Chromosome 4"/>
</dbReference>
<reference evidence="3" key="3">
    <citation type="submission" date="2014-01" db="EMBL/GenBank/DDBJ databases">
        <title>Evolution of pathogenesis and genome organization in the Tremellales.</title>
        <authorList>
            <person name="Cuomo C."/>
            <person name="Litvintseva A."/>
            <person name="Heitman J."/>
            <person name="Chen Y."/>
            <person name="Sun S."/>
            <person name="Springer D."/>
            <person name="Dromer F."/>
            <person name="Young S."/>
            <person name="Zeng Q."/>
            <person name="Chapman S."/>
            <person name="Gujja S."/>
            <person name="Saif S."/>
            <person name="Birren B."/>
        </authorList>
    </citation>
    <scope>NUCLEOTIDE SEQUENCE</scope>
    <source>
        <strain evidence="3">CBS 10118</strain>
    </source>
</reference>
<dbReference type="Gene3D" id="2.40.40.10">
    <property type="entry name" value="RlpA-like domain"/>
    <property type="match status" value="1"/>
</dbReference>
<evidence type="ECO:0000256" key="1">
    <source>
        <dbReference type="SAM" id="MobiDB-lite"/>
    </source>
</evidence>
<dbReference type="RefSeq" id="XP_019046744.1">
    <property type="nucleotide sequence ID" value="XM_019192114.1"/>
</dbReference>
<evidence type="ECO:0000256" key="2">
    <source>
        <dbReference type="SAM" id="SignalP"/>
    </source>
</evidence>
<feature type="compositionally biased region" description="Basic residues" evidence="1">
    <location>
        <begin position="317"/>
        <end position="329"/>
    </location>
</feature>
<reference evidence="4" key="2">
    <citation type="submission" date="2013-07" db="EMBL/GenBank/DDBJ databases">
        <authorList>
            <consortium name="The Broad Institute Genome Sequencing Platform"/>
            <person name="Cuomo C."/>
            <person name="Litvintseva A."/>
            <person name="Chen Y."/>
            <person name="Heitman J."/>
            <person name="Sun S."/>
            <person name="Springer D."/>
            <person name="Dromer F."/>
            <person name="Young S.K."/>
            <person name="Zeng Q."/>
            <person name="Gargeya S."/>
            <person name="Fitzgerald M."/>
            <person name="Abouelleil A."/>
            <person name="Alvarado L."/>
            <person name="Berlin A.M."/>
            <person name="Chapman S.B."/>
            <person name="Dewar J."/>
            <person name="Goldberg J."/>
            <person name="Griggs A."/>
            <person name="Gujja S."/>
            <person name="Hansen M."/>
            <person name="Howarth C."/>
            <person name="Imamovic A."/>
            <person name="Larimer J."/>
            <person name="McCowan C."/>
            <person name="Murphy C."/>
            <person name="Pearson M."/>
            <person name="Priest M."/>
            <person name="Roberts A."/>
            <person name="Saif S."/>
            <person name="Shea T."/>
            <person name="Sykes S."/>
            <person name="Wortman J."/>
            <person name="Nusbaum C."/>
            <person name="Birren B."/>
        </authorList>
    </citation>
    <scope>NUCLEOTIDE SEQUENCE</scope>
    <source>
        <strain evidence="4">CBS 10118</strain>
    </source>
</reference>
<reference evidence="4" key="4">
    <citation type="submission" date="2024-02" db="EMBL/GenBank/DDBJ databases">
        <title>Comparative genomics of Cryptococcus and Kwoniella reveals pathogenesis evolution and contrasting modes of karyotype evolution via chromosome fusion or intercentromeric recombination.</title>
        <authorList>
            <person name="Coelho M.A."/>
            <person name="David-Palma M."/>
            <person name="Shea T."/>
            <person name="Bowers K."/>
            <person name="McGinley-Smith S."/>
            <person name="Mohammad A.W."/>
            <person name="Gnirke A."/>
            <person name="Yurkov A.M."/>
            <person name="Nowrousian M."/>
            <person name="Sun S."/>
            <person name="Cuomo C.A."/>
            <person name="Heitman J."/>
        </authorList>
    </citation>
    <scope>NUCLEOTIDE SEQUENCE</scope>
    <source>
        <strain evidence="4">CBS 10118</strain>
    </source>
</reference>
<proteinExistence type="predicted"/>
<dbReference type="GeneID" id="30209897"/>
<dbReference type="InterPro" id="IPR036908">
    <property type="entry name" value="RlpA-like_sf"/>
</dbReference>
<dbReference type="CDD" id="cd22191">
    <property type="entry name" value="DPBB_RlpA_EXP_N-like"/>
    <property type="match status" value="1"/>
</dbReference>
<gene>
    <name evidence="3" type="ORF">I302_05498</name>
    <name evidence="4" type="ORF">I302_106375</name>
</gene>
<organism evidence="3">
    <name type="scientific">Kwoniella bestiolae CBS 10118</name>
    <dbReference type="NCBI Taxonomy" id="1296100"/>
    <lineage>
        <taxon>Eukaryota</taxon>
        <taxon>Fungi</taxon>
        <taxon>Dikarya</taxon>
        <taxon>Basidiomycota</taxon>
        <taxon>Agaricomycotina</taxon>
        <taxon>Tremellomycetes</taxon>
        <taxon>Tremellales</taxon>
        <taxon>Cryptococcaceae</taxon>
        <taxon>Kwoniella</taxon>
    </lineage>
</organism>
<feature type="signal peptide" evidence="2">
    <location>
        <begin position="1"/>
        <end position="18"/>
    </location>
</feature>
<evidence type="ECO:0000313" key="5">
    <source>
        <dbReference type="Proteomes" id="UP000092730"/>
    </source>
</evidence>
<dbReference type="AlphaFoldDB" id="A0A1B9G3R9"/>
<name>A0A1B9G3R9_9TREE</name>
<dbReference type="OrthoDB" id="2564987at2759"/>
<evidence type="ECO:0000313" key="3">
    <source>
        <dbReference type="EMBL" id="OCF25674.1"/>
    </source>
</evidence>
<dbReference type="STRING" id="1296100.A0A1B9G3R9"/>
<feature type="chain" id="PRO_5042334817" description="Barwin domain-containing protein" evidence="2">
    <location>
        <begin position="19"/>
        <end position="329"/>
    </location>
</feature>
<dbReference type="SUPFAM" id="SSF50685">
    <property type="entry name" value="Barwin-like endoglucanases"/>
    <property type="match status" value="1"/>
</dbReference>
<dbReference type="EMBL" id="KI894021">
    <property type="protein sequence ID" value="OCF25674.1"/>
    <property type="molecule type" value="Genomic_DNA"/>
</dbReference>
<keyword evidence="5" id="KW-1185">Reference proteome</keyword>
<accession>A0A1B9G3R9</accession>
<evidence type="ECO:0008006" key="6">
    <source>
        <dbReference type="Google" id="ProtNLM"/>
    </source>
</evidence>
<protein>
    <recommendedName>
        <fullName evidence="6">Barwin domain-containing protein</fullName>
    </recommendedName>
</protein>